<dbReference type="PANTHER" id="PTHR43584">
    <property type="entry name" value="NUCLEOTIDYL TRANSFERASE"/>
    <property type="match status" value="1"/>
</dbReference>
<comment type="catalytic activity">
    <reaction evidence="1">
        <text>1D-myo-inositol 3-phosphate + CTP + H(+) = CDP-1L-myo-inositol + diphosphate</text>
        <dbReference type="Rhea" id="RHEA:30647"/>
        <dbReference type="ChEBI" id="CHEBI:15378"/>
        <dbReference type="ChEBI" id="CHEBI:33019"/>
        <dbReference type="ChEBI" id="CHEBI:37563"/>
        <dbReference type="ChEBI" id="CHEBI:58401"/>
        <dbReference type="ChEBI" id="CHEBI:62573"/>
        <dbReference type="EC" id="2.7.7.74"/>
    </reaction>
</comment>
<evidence type="ECO:0000256" key="11">
    <source>
        <dbReference type="SAM" id="Phobius"/>
    </source>
</evidence>
<dbReference type="PROSITE" id="PS00379">
    <property type="entry name" value="CDP_ALCOHOL_P_TRANSF"/>
    <property type="match status" value="1"/>
</dbReference>
<evidence type="ECO:0000313" key="14">
    <source>
        <dbReference type="Proteomes" id="UP000027153"/>
    </source>
</evidence>
<dbReference type="PANTHER" id="PTHR43584:SF8">
    <property type="entry name" value="N-ACETYLMURAMATE ALPHA-1-PHOSPHATE URIDYLYLTRANSFERASE"/>
    <property type="match status" value="1"/>
</dbReference>
<dbReference type="GO" id="GO:0016779">
    <property type="term" value="F:nucleotidyltransferase activity"/>
    <property type="evidence" value="ECO:0007669"/>
    <property type="project" value="UniProtKB-KW"/>
</dbReference>
<dbReference type="SUPFAM" id="SSF53448">
    <property type="entry name" value="Nucleotide-diphospho-sugar transferases"/>
    <property type="match status" value="1"/>
</dbReference>
<comment type="similarity">
    <text evidence="2">In the C-terminal section; belongs to the CDP-alcohol phosphatidyltransferase class-I family.</text>
</comment>
<keyword evidence="7 10" id="KW-0808">Transferase</keyword>
<dbReference type="AlphaFoldDB" id="A0A062VAB5"/>
<dbReference type="OrthoDB" id="9904at2157"/>
<keyword evidence="11" id="KW-1133">Transmembrane helix</keyword>
<feature type="transmembrane region" description="Helical" evidence="11">
    <location>
        <begin position="351"/>
        <end position="372"/>
    </location>
</feature>
<dbReference type="RefSeq" id="WP_048088842.1">
    <property type="nucleotide sequence ID" value="NZ_JMIY01000001.1"/>
</dbReference>
<evidence type="ECO:0000313" key="13">
    <source>
        <dbReference type="EMBL" id="KCZ73418.1"/>
    </source>
</evidence>
<dbReference type="Pfam" id="PF01066">
    <property type="entry name" value="CDP-OH_P_transf"/>
    <property type="match status" value="1"/>
</dbReference>
<dbReference type="GO" id="GO:0016780">
    <property type="term" value="F:phosphotransferase activity, for other substituted phosphate groups"/>
    <property type="evidence" value="ECO:0007669"/>
    <property type="project" value="InterPro"/>
</dbReference>
<keyword evidence="11" id="KW-0812">Transmembrane</keyword>
<dbReference type="GO" id="GO:0016020">
    <property type="term" value="C:membrane"/>
    <property type="evidence" value="ECO:0007669"/>
    <property type="project" value="InterPro"/>
</dbReference>
<feature type="domain" description="MobA-like NTP transferase" evidence="12">
    <location>
        <begin position="3"/>
        <end position="126"/>
    </location>
</feature>
<evidence type="ECO:0000256" key="10">
    <source>
        <dbReference type="RuleBase" id="RU003750"/>
    </source>
</evidence>
<protein>
    <recommendedName>
        <fullName evidence="6">Bifunctional IPC transferase and DIPP synthase</fullName>
        <ecNumber evidence="4">2.7.7.74</ecNumber>
        <ecNumber evidence="5">2.7.8.34</ecNumber>
    </recommendedName>
</protein>
<feature type="transmembrane region" description="Helical" evidence="11">
    <location>
        <begin position="262"/>
        <end position="281"/>
    </location>
</feature>
<accession>A0A062VAB5</accession>
<evidence type="ECO:0000256" key="1">
    <source>
        <dbReference type="ARBA" id="ARBA00000729"/>
    </source>
</evidence>
<evidence type="ECO:0000256" key="7">
    <source>
        <dbReference type="ARBA" id="ARBA00022679"/>
    </source>
</evidence>
<evidence type="ECO:0000256" key="8">
    <source>
        <dbReference type="ARBA" id="ARBA00022695"/>
    </source>
</evidence>
<dbReference type="InterPro" id="IPR043130">
    <property type="entry name" value="CDP-OH_PTrfase_TM_dom"/>
</dbReference>
<dbReference type="InterPro" id="IPR048254">
    <property type="entry name" value="CDP_ALCOHOL_P_TRANSF_CS"/>
</dbReference>
<comment type="catalytic activity">
    <reaction evidence="9">
        <text>CDP-1L-myo-inositol + 1D-myo-inositol 3-phosphate = bis(1L-myo-inositol) 3,1'-phosphate 1-phosphate + CMP + H(+)</text>
        <dbReference type="Rhea" id="RHEA:31327"/>
        <dbReference type="ChEBI" id="CHEBI:15378"/>
        <dbReference type="ChEBI" id="CHEBI:58401"/>
        <dbReference type="ChEBI" id="CHEBI:60377"/>
        <dbReference type="ChEBI" id="CHEBI:62573"/>
        <dbReference type="ChEBI" id="CHEBI:62576"/>
        <dbReference type="EC" id="2.7.8.34"/>
    </reaction>
</comment>
<dbReference type="InterPro" id="IPR050065">
    <property type="entry name" value="GlmU-like"/>
</dbReference>
<comment type="similarity">
    <text evidence="3">In the N-terminal section; belongs to the MobA family.</text>
</comment>
<evidence type="ECO:0000256" key="4">
    <source>
        <dbReference type="ARBA" id="ARBA00012504"/>
    </source>
</evidence>
<dbReference type="EMBL" id="JMIY01000001">
    <property type="protein sequence ID" value="KCZ73418.1"/>
    <property type="molecule type" value="Genomic_DNA"/>
</dbReference>
<evidence type="ECO:0000256" key="3">
    <source>
        <dbReference type="ARBA" id="ARBA00007897"/>
    </source>
</evidence>
<dbReference type="InterPro" id="IPR029044">
    <property type="entry name" value="Nucleotide-diphossugar_trans"/>
</dbReference>
<reference evidence="13 14" key="1">
    <citation type="journal article" date="2013" name="Nature">
        <title>Anaerobic oxidation of methane coupled to nitrate reduction in a novel archaeal lineage.</title>
        <authorList>
            <person name="Haroon M.F."/>
            <person name="Hu S."/>
            <person name="Shi Y."/>
            <person name="Imelfort M."/>
            <person name="Keller J."/>
            <person name="Hugenholtz P."/>
            <person name="Yuan Z."/>
            <person name="Tyson G.W."/>
        </authorList>
    </citation>
    <scope>NUCLEOTIDE SEQUENCE [LARGE SCALE GENOMIC DNA]</scope>
    <source>
        <strain evidence="13 14">ANME-2d</strain>
    </source>
</reference>
<evidence type="ECO:0000259" key="12">
    <source>
        <dbReference type="Pfam" id="PF12804"/>
    </source>
</evidence>
<keyword evidence="8" id="KW-0548">Nucleotidyltransferase</keyword>
<organism evidence="13 14">
    <name type="scientific">Candidatus Methanoperedens nitratireducens</name>
    <dbReference type="NCBI Taxonomy" id="1392998"/>
    <lineage>
        <taxon>Archaea</taxon>
        <taxon>Methanobacteriati</taxon>
        <taxon>Methanobacteriota</taxon>
        <taxon>Stenosarchaea group</taxon>
        <taxon>Methanomicrobia</taxon>
        <taxon>Methanosarcinales</taxon>
        <taxon>ANME-2 cluster</taxon>
        <taxon>Candidatus Methanoperedentaceae</taxon>
        <taxon>Candidatus Methanoperedens</taxon>
    </lineage>
</organism>
<dbReference type="InterPro" id="IPR025877">
    <property type="entry name" value="MobA-like_NTP_Trfase"/>
</dbReference>
<evidence type="ECO:0000256" key="9">
    <source>
        <dbReference type="ARBA" id="ARBA00049235"/>
    </source>
</evidence>
<keyword evidence="11" id="KW-0472">Membrane</keyword>
<gene>
    <name evidence="13" type="ORF">ANME2D_00484</name>
</gene>
<sequence>MRALILAAGRGSRLQQSEPKPLTPLLGLTLIERIIFSLKQKGIAEAVVVTGYRSSEIIEKLKERETGIKLTFIENPEWEKGNGVSALRAKPILENEDFLLLMGDHLFDPDILEPVSKKNDNDKTAVLIDRDLNSVFDLEDATKIQIKDGVPVDIGKNLENYDAVDCGIFYCTPEIFTALGRTVSEGKYQLTDAIQYLIYKDRLDIRDVTGRFWIDIDTEKSLKYAKQRLLDSLSKTTDGAISRLLNRRISKHITRQLVETDITPNMVSIIAFLLIVLSSVFFALGEWVYLLAGGILVQFSSILDGCDGEIARLRFIGSGYGAFLDSILDRYADSLIIFGLAYGYWIHNEGLLVWALGFFALIGVFVFSYTNARYEAIFESSESRGIPLRRDMRLFIVAIGAIINQILITFLVLSVLTNFEVIRRTVTTRH</sequence>
<name>A0A062VAB5_9EURY</name>
<dbReference type="InterPro" id="IPR000462">
    <property type="entry name" value="CDP-OH_P_trans"/>
</dbReference>
<keyword evidence="14" id="KW-1185">Reference proteome</keyword>
<feature type="transmembrane region" description="Helical" evidence="11">
    <location>
        <begin position="393"/>
        <end position="416"/>
    </location>
</feature>
<dbReference type="EC" id="2.7.7.74" evidence="4"/>
<dbReference type="EC" id="2.7.8.34" evidence="5"/>
<dbReference type="GO" id="GO:0008654">
    <property type="term" value="P:phospholipid biosynthetic process"/>
    <property type="evidence" value="ECO:0007669"/>
    <property type="project" value="InterPro"/>
</dbReference>
<evidence type="ECO:0000256" key="6">
    <source>
        <dbReference type="ARBA" id="ARBA00018322"/>
    </source>
</evidence>
<comment type="caution">
    <text evidence="13">The sequence shown here is derived from an EMBL/GenBank/DDBJ whole genome shotgun (WGS) entry which is preliminary data.</text>
</comment>
<comment type="similarity">
    <text evidence="10">Belongs to the CDP-alcohol phosphatidyltransferase class-I family.</text>
</comment>
<evidence type="ECO:0000256" key="5">
    <source>
        <dbReference type="ARBA" id="ARBA00013268"/>
    </source>
</evidence>
<dbReference type="Gene3D" id="1.20.120.1760">
    <property type="match status" value="1"/>
</dbReference>
<dbReference type="Proteomes" id="UP000027153">
    <property type="component" value="Unassembled WGS sequence"/>
</dbReference>
<dbReference type="Gene3D" id="3.90.550.10">
    <property type="entry name" value="Spore Coat Polysaccharide Biosynthesis Protein SpsA, Chain A"/>
    <property type="match status" value="1"/>
</dbReference>
<dbReference type="Pfam" id="PF12804">
    <property type="entry name" value="NTP_transf_3"/>
    <property type="match status" value="1"/>
</dbReference>
<proteinExistence type="inferred from homology"/>
<evidence type="ECO:0000256" key="2">
    <source>
        <dbReference type="ARBA" id="ARBA00006982"/>
    </source>
</evidence>